<dbReference type="Gene3D" id="1.20.1440.20">
    <property type="entry name" value="LemA-like domain"/>
    <property type="match status" value="1"/>
</dbReference>
<organism evidence="7">
    <name type="scientific">Serratia fonticola</name>
    <dbReference type="NCBI Taxonomy" id="47917"/>
    <lineage>
        <taxon>Bacteria</taxon>
        <taxon>Pseudomonadati</taxon>
        <taxon>Pseudomonadota</taxon>
        <taxon>Gammaproteobacteria</taxon>
        <taxon>Enterobacterales</taxon>
        <taxon>Yersiniaceae</taxon>
        <taxon>Serratia</taxon>
    </lineage>
</organism>
<dbReference type="InterPro" id="IPR007156">
    <property type="entry name" value="MamQ_LemA"/>
</dbReference>
<evidence type="ECO:0000256" key="4">
    <source>
        <dbReference type="ARBA" id="ARBA00022989"/>
    </source>
</evidence>
<dbReference type="Pfam" id="PF04011">
    <property type="entry name" value="LemA"/>
    <property type="match status" value="1"/>
</dbReference>
<proteinExistence type="inferred from homology"/>
<dbReference type="AlphaFoldDB" id="A0A542D5D9"/>
<evidence type="ECO:0000256" key="6">
    <source>
        <dbReference type="SAM" id="Phobius"/>
    </source>
</evidence>
<feature type="transmembrane region" description="Helical" evidence="6">
    <location>
        <begin position="6"/>
        <end position="25"/>
    </location>
</feature>
<keyword evidence="5 6" id="KW-0472">Membrane</keyword>
<protein>
    <submittedName>
        <fullName evidence="7">LemA protein</fullName>
    </submittedName>
</protein>
<evidence type="ECO:0000256" key="1">
    <source>
        <dbReference type="ARBA" id="ARBA00004167"/>
    </source>
</evidence>
<dbReference type="SUPFAM" id="SSF140478">
    <property type="entry name" value="LemA-like"/>
    <property type="match status" value="1"/>
</dbReference>
<evidence type="ECO:0000256" key="2">
    <source>
        <dbReference type="ARBA" id="ARBA00008854"/>
    </source>
</evidence>
<dbReference type="OrthoDB" id="9804152at2"/>
<sequence>MNHIIAIIILIVIGLIFLSVIIGIYNKLIALHNYVDKSFANIDVILKQRADEIPQLIAVLKQSQVYEKDLLLNLANLRKNYMNNSDNDQKVRIANDMSATLANIFSLAENYPKLSSMSNFTLLQKRVSALEDNIADRREFFNESVTNYNIGIQEFPNLILAKILGYQQKALLKISEGEKNYAGITF</sequence>
<evidence type="ECO:0000256" key="3">
    <source>
        <dbReference type="ARBA" id="ARBA00022692"/>
    </source>
</evidence>
<gene>
    <name evidence="7" type="ORF">FHU10_0230</name>
</gene>
<reference evidence="7" key="1">
    <citation type="submission" date="2019-06" db="EMBL/GenBank/DDBJ databases">
        <authorList>
            <person name="Deangelis K."/>
            <person name="Huntemann M."/>
            <person name="Clum A."/>
            <person name="Pillay M."/>
            <person name="Palaniappan K."/>
            <person name="Varghese N."/>
            <person name="Mikhailova N."/>
            <person name="Stamatis D."/>
            <person name="Reddy T."/>
            <person name="Daum C."/>
            <person name="Shapiro N."/>
            <person name="Ivanova N."/>
            <person name="Kyrpides N."/>
            <person name="Woyke T."/>
        </authorList>
    </citation>
    <scope>NUCLEOTIDE SEQUENCE [LARGE SCALE GENOMIC DNA]</scope>
    <source>
        <strain evidence="7">128R</strain>
    </source>
</reference>
<dbReference type="PANTHER" id="PTHR34478">
    <property type="entry name" value="PROTEIN LEMA"/>
    <property type="match status" value="1"/>
</dbReference>
<evidence type="ECO:0000256" key="5">
    <source>
        <dbReference type="ARBA" id="ARBA00023136"/>
    </source>
</evidence>
<name>A0A542D5D9_SERFO</name>
<keyword evidence="3 6" id="KW-0812">Transmembrane</keyword>
<dbReference type="GO" id="GO:0016020">
    <property type="term" value="C:membrane"/>
    <property type="evidence" value="ECO:0007669"/>
    <property type="project" value="UniProtKB-SubCell"/>
</dbReference>
<dbReference type="InterPro" id="IPR023353">
    <property type="entry name" value="LemA-like_dom_sf"/>
</dbReference>
<comment type="caution">
    <text evidence="7">The sequence shown here is derived from an EMBL/GenBank/DDBJ whole genome shotgun (WGS) entry which is preliminary data.</text>
</comment>
<reference evidence="7" key="2">
    <citation type="submission" date="2019-08" db="EMBL/GenBank/DDBJ databases">
        <title>Investigation of anaerobic lignin degradation for improved lignocellulosic biofuels.</title>
        <authorList>
            <person name="Deangelis K.PhD."/>
        </authorList>
    </citation>
    <scope>NUCLEOTIDE SEQUENCE [LARGE SCALE GENOMIC DNA]</scope>
    <source>
        <strain evidence="7">128R</strain>
    </source>
</reference>
<comment type="similarity">
    <text evidence="2">Belongs to the LemA family.</text>
</comment>
<evidence type="ECO:0000313" key="7">
    <source>
        <dbReference type="EMBL" id="TVZ67831.1"/>
    </source>
</evidence>
<keyword evidence="4 6" id="KW-1133">Transmembrane helix</keyword>
<dbReference type="PANTHER" id="PTHR34478:SF1">
    <property type="entry name" value="PROTEIN LEMA"/>
    <property type="match status" value="1"/>
</dbReference>
<comment type="subcellular location">
    <subcellularLocation>
        <location evidence="1">Membrane</location>
        <topology evidence="1">Single-pass membrane protein</topology>
    </subcellularLocation>
</comment>
<accession>A0A542D5D9</accession>
<dbReference type="EMBL" id="VISQ01000001">
    <property type="protein sequence ID" value="TVZ67831.1"/>
    <property type="molecule type" value="Genomic_DNA"/>
</dbReference>